<dbReference type="EMBL" id="JAKIKT010000003">
    <property type="protein sequence ID" value="MCL2914175.1"/>
    <property type="molecule type" value="Genomic_DNA"/>
</dbReference>
<name>A0ABT0N717_9GAMM</name>
<dbReference type="SUPFAM" id="SSF55781">
    <property type="entry name" value="GAF domain-like"/>
    <property type="match status" value="1"/>
</dbReference>
<evidence type="ECO:0000313" key="1">
    <source>
        <dbReference type="EMBL" id="MCL2914175.1"/>
    </source>
</evidence>
<sequence>MQSQHQDILMEALQLGDHRRFLSLLEQCLHQAFDFSLFTLTAVDKDGLRVKRLYSSAPDKYAEGGYKPIPTNHWTEQVMQRATPFIANTQRALAEVFFDHGLIASMGLGAVINYPVVFGNSVIGTVNLLAPEGAYLDADLSPLSAFYPWLVLAFINNREEAHYEK</sequence>
<organism evidence="1 2">
    <name type="scientific">Shewanella corallii</name>
    <dbReference type="NCBI Taxonomy" id="560080"/>
    <lineage>
        <taxon>Bacteria</taxon>
        <taxon>Pseudomonadati</taxon>
        <taxon>Pseudomonadota</taxon>
        <taxon>Gammaproteobacteria</taxon>
        <taxon>Alteromonadales</taxon>
        <taxon>Shewanellaceae</taxon>
        <taxon>Shewanella</taxon>
    </lineage>
</organism>
<evidence type="ECO:0008006" key="3">
    <source>
        <dbReference type="Google" id="ProtNLM"/>
    </source>
</evidence>
<proteinExistence type="predicted"/>
<reference evidence="1 2" key="1">
    <citation type="submission" date="2022-01" db="EMBL/GenBank/DDBJ databases">
        <title>Whole genome-based taxonomy of the Shewanellaceae.</title>
        <authorList>
            <person name="Martin-Rodriguez A.J."/>
        </authorList>
    </citation>
    <scope>NUCLEOTIDE SEQUENCE [LARGE SCALE GENOMIC DNA]</scope>
    <source>
        <strain evidence="1 2">DSM 21332</strain>
    </source>
</reference>
<dbReference type="Proteomes" id="UP001202831">
    <property type="component" value="Unassembled WGS sequence"/>
</dbReference>
<protein>
    <recommendedName>
        <fullName evidence="3">GAF domain-containing protein</fullName>
    </recommendedName>
</protein>
<keyword evidence="2" id="KW-1185">Reference proteome</keyword>
<comment type="caution">
    <text evidence="1">The sequence shown here is derived from an EMBL/GenBank/DDBJ whole genome shotgun (WGS) entry which is preliminary data.</text>
</comment>
<gene>
    <name evidence="1" type="ORF">L2725_10395</name>
</gene>
<dbReference type="Gene3D" id="3.30.450.40">
    <property type="match status" value="1"/>
</dbReference>
<evidence type="ECO:0000313" key="2">
    <source>
        <dbReference type="Proteomes" id="UP001202831"/>
    </source>
</evidence>
<dbReference type="InterPro" id="IPR029016">
    <property type="entry name" value="GAF-like_dom_sf"/>
</dbReference>
<accession>A0ABT0N717</accession>
<dbReference type="RefSeq" id="WP_249248902.1">
    <property type="nucleotide sequence ID" value="NZ_JAKIKT010000003.1"/>
</dbReference>